<feature type="repeat" description="WD" evidence="3">
    <location>
        <begin position="2524"/>
        <end position="2565"/>
    </location>
</feature>
<feature type="repeat" description="WD" evidence="3">
    <location>
        <begin position="2566"/>
        <end position="2603"/>
    </location>
</feature>
<evidence type="ECO:0000313" key="7">
    <source>
        <dbReference type="EMBL" id="KAK4467927.1"/>
    </source>
</evidence>
<feature type="domain" description="EGF-like" evidence="6">
    <location>
        <begin position="1403"/>
        <end position="1441"/>
    </location>
</feature>
<evidence type="ECO:0000256" key="2">
    <source>
        <dbReference type="PROSITE-ProRule" id="PRU00076"/>
    </source>
</evidence>
<evidence type="ECO:0000313" key="8">
    <source>
        <dbReference type="Proteomes" id="UP001292079"/>
    </source>
</evidence>
<feature type="domain" description="EGF-like" evidence="6">
    <location>
        <begin position="1477"/>
        <end position="1514"/>
    </location>
</feature>
<dbReference type="Gene3D" id="2.130.10.10">
    <property type="entry name" value="YVTN repeat-like/Quinoprotein amine dehydrogenase"/>
    <property type="match status" value="2"/>
</dbReference>
<dbReference type="InterPro" id="IPR001680">
    <property type="entry name" value="WD40_rpt"/>
</dbReference>
<comment type="caution">
    <text evidence="7">The sequence shown here is derived from an EMBL/GenBank/DDBJ whole genome shotgun (WGS) entry which is preliminary data.</text>
</comment>
<dbReference type="SMART" id="SM00320">
    <property type="entry name" value="WD40"/>
    <property type="match status" value="2"/>
</dbReference>
<dbReference type="GO" id="GO:0016020">
    <property type="term" value="C:membrane"/>
    <property type="evidence" value="ECO:0007669"/>
    <property type="project" value="UniProtKB-SubCell"/>
</dbReference>
<dbReference type="Pfam" id="PF02210">
    <property type="entry name" value="Laminin_G_2"/>
    <property type="match status" value="3"/>
</dbReference>
<dbReference type="CDD" id="cd00110">
    <property type="entry name" value="LamG"/>
    <property type="match status" value="6"/>
</dbReference>
<keyword evidence="1 2" id="KW-1015">Disulfide bond</keyword>
<feature type="domain" description="EGF-like" evidence="6">
    <location>
        <begin position="1553"/>
        <end position="1590"/>
    </location>
</feature>
<dbReference type="PROSITE" id="PS50294">
    <property type="entry name" value="WD_REPEATS_REGION"/>
    <property type="match status" value="2"/>
</dbReference>
<feature type="compositionally biased region" description="Low complexity" evidence="4">
    <location>
        <begin position="2672"/>
        <end position="2681"/>
    </location>
</feature>
<feature type="domain" description="EGF-like" evidence="6">
    <location>
        <begin position="1324"/>
        <end position="1362"/>
    </location>
</feature>
<reference evidence="7" key="2">
    <citation type="journal article" date="2023" name="Infect Dis Poverty">
        <title>Chromosome-scale genome of the human blood fluke Schistosoma mekongi and its implications for public health.</title>
        <authorList>
            <person name="Zhou M."/>
            <person name="Xu L."/>
            <person name="Xu D."/>
            <person name="Chen W."/>
            <person name="Khan J."/>
            <person name="Hu Y."/>
            <person name="Huang H."/>
            <person name="Wei H."/>
            <person name="Zhang Y."/>
            <person name="Chusongsang P."/>
            <person name="Tanasarnprasert K."/>
            <person name="Hu X."/>
            <person name="Limpanont Y."/>
            <person name="Lv Z."/>
        </authorList>
    </citation>
    <scope>NUCLEOTIDE SEQUENCE</scope>
    <source>
        <strain evidence="7">LV_2022a</strain>
    </source>
</reference>
<feature type="domain" description="EGF-like" evidence="6">
    <location>
        <begin position="1247"/>
        <end position="1285"/>
    </location>
</feature>
<dbReference type="SUPFAM" id="SSF50998">
    <property type="entry name" value="Quinoprotein alcohol dehydrogenase-like"/>
    <property type="match status" value="1"/>
</dbReference>
<dbReference type="Pfam" id="PF00400">
    <property type="entry name" value="WD40"/>
    <property type="match status" value="2"/>
</dbReference>
<sequence length="2681" mass="299320">MLLRHGDHFQRNCISRYLHGRSRRLRIFECSTNYLPNSNFVTGQLNHDNHKIANSPSIDDIKYVDGNQLAHVLLNTNDLQYYDHFHHQLVAKSVIGSPHLNIDQIGLPTSIQFPREPISGLFLAPEIMEQMSREKSSKLDVLDCPWNLTACVSDQFTISFNLNPKNDYLENSTKTHILSLLTSYFNNENTSWILEYSINNRTLLTINWYNLFNNHSYIDTIIIPLTLNEWNRIETTIHLKDNQLHVKNKNNNNNNNNNNSNNPYFMKQYQSNEIVHINDVTTFQSMPTMEMNAFKSFIGLLIGQAGQFYVTNKSCSSFALNNLHIESIDKILKHRKPRDLNNLLEQIPTNPIKYISSVNFPEGSFVRYDFQNRLQRTVDEEMLTINFTIPFGVTSGLLWFSESDQSKSYVYIKNSLLYYIYAITDQTGKAQRTVTEEIFLNSSLIPEKPQVLQLLRDKDNLTITLDHRSQASRSIAGRAPLVSSDGKVYLGGSINPIKDTEGKVDRTFEGRITKAEITRKGDKDVNLLNVLVDPTWKDSIQPTGITDVRFRLPKAQLIIGPTSSNKHYSSLETEFSRVPVPITFMGTEDSIVRFDTWNFELYRSFKIEFSTYEPNGILFFVGPDQEHRDFVCVELFDGNVYFVYAVGGHYKHIRLNPPKTVVNDGGIYSVYVSRNAQHRFTVKFNNQLVDVEEGKEAHQAAFATYTYIGSIDNVGRLPWHVWSRENFAGCIHSILVNENSYLDVSSRMIQHTDIGRGIRLGQCEVPKQRCNEKICGGGRCSRRSYPFLEELNFACDCSESDKTFPEKTMDIRRSVGCDRDAPILEMDGDMVYVVDFEEQINKLITHTDDISLQFKTEVPIPGQSDHLPLFYSVSRADKSYFRVDLVNGQIRVQTNINHKGKPNAYEEFFLPSPSLNNNQWHTLHIARRADYIVISVDRASVTGKIPLLDPHDTFQLIAQQIYLGSAGPSNFGYYQDLTTKKIMLPPKPRFIGEFRNFYWNQYDLIGTKLFPTKYTTHLLNPPAIKHTFPIWPRQPNYAITCKSGLIYAHMNRPIIMKNGGDTWLIEFKTNYDGVLFRARDIKDPSRIHITAMILGGRLHIIYSFHDQQGVYQIIGGPGAENVADGNWHRLALTLRKYNKEILAYLDGYSNEYLVGKNLRVDLMSQFDLFFGGLPEHEWSILLNLLRRYASSVLSMSEVQNGQQPSLTGCIGAFSVRANNFTENLLQLHDSYLTAYPASELIRGYCLDIQRCTPSYCRNGGTCRQISDKEVQCLCAGTGYEGPRCENPIRECPTGYCRNNARCQMINGRPVCDCTGTGYTGTMCEISPCSSGTYCQNNGRCYMIGSVATCDCKGTGFQGSRCEESICRPGYWYCGYGGVCTVDLRTQQPKCNCRGTGYSGTRCETPICPVNYCANHGECRVGPDDRPTCDCSRTNYGGPTCNIPLCPPNYCTGHGICVVRQRNPTCDCYPGFRGPRCEIEVCPPNYCMNGGTCYPGSDHRPHCTCPINFEGDQCEMPKQCPPDYCLHGGRCEMTRGIPKCDCLGTDYKGTQCEIPETCPVGYCQNNGVCLVKSGSYVCDCTGTGYRGKTCTEPIACPPNYCYNGGVCSVLPGNVYQCDCSMTARTGPQCDSNAHGIHIGYEKDGYLIYNLIPSVRTVDDNVTFGFKTYMNSGTLVTFMTSDGKHWAIKLHDGRIIVDTGGKFSHDFGMRSNDGNYHILNIERKGRTMIVTQDGEVLRLSLHDLVNPYDNSITYNAIHVAADEKKSDIFRGVIGGLHWNGRYPINDLQGGLVTSTGTVVIVPTPSFPILPPKPQPKCIPGYCLNGGRCYAEDYQRKCDCRYTAYNGARCERQSRGFMPYTPDNGAYVVYNIQPLNRTNKDHLRVAFQTWHTNGPIVRVVQTDGSYYEVYLRNEKLYADINGAEFLISNPSQLFNDGRMHVITIDRDKAKFNFTVDGYQTSHNVPGIVSVDGSLISQEIILGADRNYQNTFKGVIGAFYWNGQYLINEIGSLVSNSKVMVAPGRNIAKSMDEIVVVLMPELLKPIGPIVNPDDKPLVEVLPEGTIAGGVVMPGLGTGNLDLGGSVHISDGKGYGAGATGINAGSGLILSQAGGLFGLGGAMIDGLLAGLLLALLLLISALIWACWRCKPGCCGWCAGKSGSGLGGRNAWNRFAAICCAAPESAIIVKEKKHLLSDNGNVGIVDGAATGGMTATSLQSLQTQSRTIKPPLSVTNYPVGHNHRLDLTDQIDASGISTIRIDQPVMDDLSARQNVYNMEGMKVDCVVITKNSKYVVTGSGMGPPQVWDTQSGDLCKIMDGQEFGCTDLHLACDDTVLVAQVLDDLTGLDTLNEPSEIRVKRLQLWDFASGRQLEMPMEIMCTATCITRSSEYVIISQITQEGPAILVWNLPGNQSDHIIPYHPVNPLLKDSVSYLNISMDDRLVVAGLNNPTDELAYFMVFDLTASYVGVHQPKFITFNGKCEATEIIGNDEAVTGTRRGELFVWNLLTGRVMRQIQISATLEGGNLTMLPPHTETIHCVKLSADGHYLVTGSQDQTARIWTMPDERLLHTLEGHADDVLSVAISLDSEVVVTGSWDGSIRVWRVRDGNQMCWFTSNIEILQVKISNDKRALVALGERSGHRKLIMLQVLRNRTRTTTNLRTAGSRFTSSLSPPTPGYSPSSPVVMA</sequence>
<keyword evidence="3" id="KW-0853">WD repeat</keyword>
<dbReference type="SUPFAM" id="SSF57196">
    <property type="entry name" value="EGF/Laminin"/>
    <property type="match status" value="3"/>
</dbReference>
<gene>
    <name evidence="7" type="ORF">MN116_008535</name>
</gene>
<proteinExistence type="predicted"/>
<dbReference type="PROSITE" id="PS00022">
    <property type="entry name" value="EGF_1"/>
    <property type="match status" value="1"/>
</dbReference>
<dbReference type="InterPro" id="IPR011047">
    <property type="entry name" value="Quinoprotein_ADH-like_sf"/>
</dbReference>
<dbReference type="PROSITE" id="PS50025">
    <property type="entry name" value="LAM_G_DOMAIN"/>
    <property type="match status" value="3"/>
</dbReference>
<feature type="region of interest" description="Disordered" evidence="4">
    <location>
        <begin position="2656"/>
        <end position="2681"/>
    </location>
</feature>
<dbReference type="SMART" id="SM00181">
    <property type="entry name" value="EGF"/>
    <property type="match status" value="11"/>
</dbReference>
<evidence type="ECO:0000256" key="4">
    <source>
        <dbReference type="SAM" id="MobiDB-lite"/>
    </source>
</evidence>
<dbReference type="InterPro" id="IPR001791">
    <property type="entry name" value="Laminin_G"/>
</dbReference>
<keyword evidence="2" id="KW-0245">EGF-like domain</keyword>
<dbReference type="Pfam" id="PF00054">
    <property type="entry name" value="Laminin_G_1"/>
    <property type="match status" value="1"/>
</dbReference>
<reference evidence="7" key="1">
    <citation type="submission" date="2022-04" db="EMBL/GenBank/DDBJ databases">
        <authorList>
            <person name="Xu L."/>
            <person name="Lv Z."/>
        </authorList>
    </citation>
    <scope>NUCLEOTIDE SEQUENCE</scope>
    <source>
        <strain evidence="7">LV_2022a</strain>
    </source>
</reference>
<dbReference type="PANTHER" id="PTHR15036:SF49">
    <property type="entry name" value="AXOTACTIN"/>
    <property type="match status" value="1"/>
</dbReference>
<evidence type="ECO:0000256" key="3">
    <source>
        <dbReference type="PROSITE-ProRule" id="PRU00221"/>
    </source>
</evidence>
<feature type="domain" description="Laminin G" evidence="5">
    <location>
        <begin position="581"/>
        <end position="763"/>
    </location>
</feature>
<dbReference type="SMART" id="SM00282">
    <property type="entry name" value="LamG"/>
    <property type="match status" value="6"/>
</dbReference>
<feature type="domain" description="EGF-like" evidence="6">
    <location>
        <begin position="1811"/>
        <end position="1848"/>
    </location>
</feature>
<feature type="domain" description="EGF-like" evidence="6">
    <location>
        <begin position="1515"/>
        <end position="1552"/>
    </location>
</feature>
<dbReference type="InterPro" id="IPR000742">
    <property type="entry name" value="EGF"/>
</dbReference>
<organism evidence="7 8">
    <name type="scientific">Schistosoma mekongi</name>
    <name type="common">Parasitic worm</name>
    <dbReference type="NCBI Taxonomy" id="38744"/>
    <lineage>
        <taxon>Eukaryota</taxon>
        <taxon>Metazoa</taxon>
        <taxon>Spiralia</taxon>
        <taxon>Lophotrochozoa</taxon>
        <taxon>Platyhelminthes</taxon>
        <taxon>Trematoda</taxon>
        <taxon>Digenea</taxon>
        <taxon>Strigeidida</taxon>
        <taxon>Schistosomatoidea</taxon>
        <taxon>Schistosomatidae</taxon>
        <taxon>Schistosoma</taxon>
    </lineage>
</organism>
<dbReference type="Gene3D" id="2.60.120.200">
    <property type="match status" value="6"/>
</dbReference>
<feature type="disulfide bond" evidence="2">
    <location>
        <begin position="1504"/>
        <end position="1513"/>
    </location>
</feature>
<dbReference type="PROSITE" id="PS50082">
    <property type="entry name" value="WD_REPEATS_2"/>
    <property type="match status" value="2"/>
</dbReference>
<feature type="domain" description="EGF-like" evidence="6">
    <location>
        <begin position="1591"/>
        <end position="1629"/>
    </location>
</feature>
<comment type="caution">
    <text evidence="2">Lacks conserved residue(s) required for the propagation of feature annotation.</text>
</comment>
<feature type="domain" description="Laminin G" evidence="5">
    <location>
        <begin position="1034"/>
        <end position="1245"/>
    </location>
</feature>
<dbReference type="PANTHER" id="PTHR15036">
    <property type="entry name" value="PIKACHURIN-LIKE PROTEIN"/>
    <property type="match status" value="1"/>
</dbReference>
<dbReference type="PROSITE" id="PS50026">
    <property type="entry name" value="EGF_3"/>
    <property type="match status" value="9"/>
</dbReference>
<evidence type="ECO:0000259" key="5">
    <source>
        <dbReference type="PROSITE" id="PS50025"/>
    </source>
</evidence>
<feature type="domain" description="EGF-like" evidence="6">
    <location>
        <begin position="1287"/>
        <end position="1321"/>
    </location>
</feature>
<name>A0AAE1Z613_SCHME</name>
<dbReference type="CDD" id="cd00054">
    <property type="entry name" value="EGF_CA"/>
    <property type="match status" value="5"/>
</dbReference>
<evidence type="ECO:0000259" key="6">
    <source>
        <dbReference type="PROSITE" id="PS50026"/>
    </source>
</evidence>
<dbReference type="Gene3D" id="2.10.25.10">
    <property type="entry name" value="Laminin"/>
    <property type="match status" value="10"/>
</dbReference>
<feature type="domain" description="Laminin G" evidence="5">
    <location>
        <begin position="823"/>
        <end position="1041"/>
    </location>
</feature>
<dbReference type="InterPro" id="IPR015943">
    <property type="entry name" value="WD40/YVTN_repeat-like_dom_sf"/>
</dbReference>
<dbReference type="InterPro" id="IPR013320">
    <property type="entry name" value="ConA-like_dom_sf"/>
</dbReference>
<dbReference type="InterPro" id="IPR050372">
    <property type="entry name" value="Neurexin-related_CASP"/>
</dbReference>
<dbReference type="SUPFAM" id="SSF49899">
    <property type="entry name" value="Concanavalin A-like lectins/glucanases"/>
    <property type="match status" value="6"/>
</dbReference>
<dbReference type="Proteomes" id="UP001292079">
    <property type="component" value="Unassembled WGS sequence"/>
</dbReference>
<evidence type="ECO:0000256" key="1">
    <source>
        <dbReference type="ARBA" id="ARBA00023157"/>
    </source>
</evidence>
<protein>
    <submittedName>
        <fullName evidence="7">Uncharacterized protein</fullName>
    </submittedName>
</protein>
<keyword evidence="8" id="KW-1185">Reference proteome</keyword>
<accession>A0AAE1Z613</accession>
<dbReference type="EMBL" id="JALJAT010000008">
    <property type="protein sequence ID" value="KAK4467927.1"/>
    <property type="molecule type" value="Genomic_DNA"/>
</dbReference>